<name>A0AAV2N2L9_9HYME</name>
<accession>A0AAV2N2L9</accession>
<evidence type="ECO:0000313" key="2">
    <source>
        <dbReference type="Proteomes" id="UP001497644"/>
    </source>
</evidence>
<evidence type="ECO:0000313" key="1">
    <source>
        <dbReference type="EMBL" id="CAL1673361.1"/>
    </source>
</evidence>
<dbReference type="Proteomes" id="UP001497644">
    <property type="component" value="Chromosome 1"/>
</dbReference>
<reference evidence="1 2" key="1">
    <citation type="submission" date="2024-04" db="EMBL/GenBank/DDBJ databases">
        <authorList>
            <consortium name="Molecular Ecology Group"/>
        </authorList>
    </citation>
    <scope>NUCLEOTIDE SEQUENCE [LARGE SCALE GENOMIC DNA]</scope>
</reference>
<dbReference type="EMBL" id="OZ034824">
    <property type="protein sequence ID" value="CAL1673361.1"/>
    <property type="molecule type" value="Genomic_DNA"/>
</dbReference>
<keyword evidence="2" id="KW-1185">Reference proteome</keyword>
<organism evidence="1 2">
    <name type="scientific">Lasius platythorax</name>
    <dbReference type="NCBI Taxonomy" id="488582"/>
    <lineage>
        <taxon>Eukaryota</taxon>
        <taxon>Metazoa</taxon>
        <taxon>Ecdysozoa</taxon>
        <taxon>Arthropoda</taxon>
        <taxon>Hexapoda</taxon>
        <taxon>Insecta</taxon>
        <taxon>Pterygota</taxon>
        <taxon>Neoptera</taxon>
        <taxon>Endopterygota</taxon>
        <taxon>Hymenoptera</taxon>
        <taxon>Apocrita</taxon>
        <taxon>Aculeata</taxon>
        <taxon>Formicoidea</taxon>
        <taxon>Formicidae</taxon>
        <taxon>Formicinae</taxon>
        <taxon>Lasius</taxon>
        <taxon>Lasius</taxon>
    </lineage>
</organism>
<proteinExistence type="predicted"/>
<gene>
    <name evidence="1" type="ORF">LPLAT_LOCUS269</name>
</gene>
<protein>
    <submittedName>
        <fullName evidence="1">Uncharacterized protein</fullName>
    </submittedName>
</protein>
<dbReference type="AlphaFoldDB" id="A0AAV2N2L9"/>
<sequence>MFVKAFKIWTKQKSQESAALELHLLSFMLEQSQSLVFPEEEEKAFCVGGINSVHRRIINNLTGGHNILDLLSKERSFHTDRLSLSATLHLFPDQRLATHVAGTENEGSAF</sequence>